<dbReference type="Pfam" id="PF00400">
    <property type="entry name" value="WD40"/>
    <property type="match status" value="3"/>
</dbReference>
<dbReference type="SUPFAM" id="SSF50978">
    <property type="entry name" value="WD40 repeat-like"/>
    <property type="match status" value="1"/>
</dbReference>
<dbReference type="Gene3D" id="2.130.10.10">
    <property type="entry name" value="YVTN repeat-like/Quinoprotein amine dehydrogenase"/>
    <property type="match status" value="1"/>
</dbReference>
<evidence type="ECO:0000256" key="5">
    <source>
        <dbReference type="SAM" id="MobiDB-lite"/>
    </source>
</evidence>
<keyword evidence="1" id="KW-0597">Phosphoprotein</keyword>
<dbReference type="PROSITE" id="PS50082">
    <property type="entry name" value="WD_REPEATS_2"/>
    <property type="match status" value="2"/>
</dbReference>
<proteinExistence type="predicted"/>
<evidence type="ECO:0000256" key="1">
    <source>
        <dbReference type="ARBA" id="ARBA00022553"/>
    </source>
</evidence>
<reference evidence="6" key="1">
    <citation type="submission" date="2021-02" db="EMBL/GenBank/DDBJ databases">
        <authorList>
            <person name="Nowell W R."/>
        </authorList>
    </citation>
    <scope>NUCLEOTIDE SEQUENCE</scope>
</reference>
<dbReference type="EMBL" id="CAJNOR010000137">
    <property type="protein sequence ID" value="CAF0812857.1"/>
    <property type="molecule type" value="Genomic_DNA"/>
</dbReference>
<evidence type="ECO:0000313" key="7">
    <source>
        <dbReference type="Proteomes" id="UP000663828"/>
    </source>
</evidence>
<dbReference type="InterPro" id="IPR036322">
    <property type="entry name" value="WD40_repeat_dom_sf"/>
</dbReference>
<keyword evidence="2 4" id="KW-0853">WD repeat</keyword>
<accession>A0A813TQ65</accession>
<dbReference type="PANTHER" id="PTHR14091">
    <property type="entry name" value="PERIODIC TRYPTOPHAN PROTEIN 1"/>
    <property type="match status" value="1"/>
</dbReference>
<dbReference type="PANTHER" id="PTHR14091:SF0">
    <property type="entry name" value="PERIODIC TRYPTOPHAN PROTEIN 1 HOMOLOG"/>
    <property type="match status" value="1"/>
</dbReference>
<dbReference type="InterPro" id="IPR020472">
    <property type="entry name" value="WD40_PAC1"/>
</dbReference>
<keyword evidence="3" id="KW-0677">Repeat</keyword>
<dbReference type="GO" id="GO:0005634">
    <property type="term" value="C:nucleus"/>
    <property type="evidence" value="ECO:0007669"/>
    <property type="project" value="TreeGrafter"/>
</dbReference>
<feature type="repeat" description="WD" evidence="4">
    <location>
        <begin position="215"/>
        <end position="257"/>
    </location>
</feature>
<feature type="compositionally biased region" description="Basic and acidic residues" evidence="5">
    <location>
        <begin position="46"/>
        <end position="61"/>
    </location>
</feature>
<dbReference type="AlphaFoldDB" id="A0A813TQ65"/>
<protein>
    <recommendedName>
        <fullName evidence="8">Periodic tryptophan protein 1-like protein</fullName>
    </recommendedName>
</protein>
<dbReference type="SMART" id="SM00320">
    <property type="entry name" value="WD40"/>
    <property type="match status" value="5"/>
</dbReference>
<evidence type="ECO:0000256" key="2">
    <source>
        <dbReference type="ARBA" id="ARBA00022574"/>
    </source>
</evidence>
<dbReference type="PROSITE" id="PS00678">
    <property type="entry name" value="WD_REPEATS_1"/>
    <property type="match status" value="2"/>
</dbReference>
<evidence type="ECO:0008006" key="8">
    <source>
        <dbReference type="Google" id="ProtNLM"/>
    </source>
</evidence>
<dbReference type="InterPro" id="IPR044285">
    <property type="entry name" value="PWP1"/>
</dbReference>
<name>A0A813TQ65_ADIRI</name>
<feature type="region of interest" description="Disordered" evidence="5">
    <location>
        <begin position="32"/>
        <end position="90"/>
    </location>
</feature>
<gene>
    <name evidence="6" type="ORF">XAT740_LOCUS3555</name>
</gene>
<keyword evidence="7" id="KW-1185">Reference proteome</keyword>
<evidence type="ECO:0000313" key="6">
    <source>
        <dbReference type="EMBL" id="CAF0812857.1"/>
    </source>
</evidence>
<comment type="caution">
    <text evidence="6">The sequence shown here is derived from an EMBL/GenBank/DDBJ whole genome shotgun (WGS) entry which is preliminary data.</text>
</comment>
<dbReference type="InterPro" id="IPR001680">
    <property type="entry name" value="WD40_rpt"/>
</dbReference>
<evidence type="ECO:0000256" key="4">
    <source>
        <dbReference type="PROSITE-ProRule" id="PRU00221"/>
    </source>
</evidence>
<dbReference type="Proteomes" id="UP000663828">
    <property type="component" value="Unassembled WGS sequence"/>
</dbReference>
<sequence length="505" mass="56263">MDILSSVVWIKSGAAKATPIKFAPDEEELNSLIAKNGIQDDDEDDDKSKDGDMDVEKQDDKIDQDDDDDNILIPGVGPIAMHASNTDDPLLEIKDDGEDSDAEDFYIRSDDNLIVAAHIEDDTSSLEVYVYNDKEGYLYVHHDILMLHMPLCLTWLDYDVKNTNPVNYVAVGSMEGVIELFDVDLVDQMEPIYTFGKKSRKKKTKSSKKSSKKSGEGHDAAVLDLSWNKLVRQILASSSADATVALWDLSQMKMALHLNKIHEKQIQSICWHPTEPQNLLSGSADQTVCLVDCRDANNKNNQHRWTFDSDIERVAWNTFDSNQFLASTENGYVYAMDIRQTTIPVFSLAAHSGAVTGLCLSSTVPGFLMTSSFDETVKIWDVENGSVTFIAERQFPTGRINTCLANPDFPFTFAIGGQSKGLQIWDCTENSNGDYSSLCTIRNSFFFSLLVRSRFGSRAKFEMVEVSSAETEATEPKVSSFPTTTPNVTSAVLKAQRKKLSKKNK</sequence>
<evidence type="ECO:0000256" key="3">
    <source>
        <dbReference type="ARBA" id="ARBA00022737"/>
    </source>
</evidence>
<feature type="repeat" description="WD" evidence="4">
    <location>
        <begin position="348"/>
        <end position="390"/>
    </location>
</feature>
<dbReference type="InterPro" id="IPR015943">
    <property type="entry name" value="WD40/YVTN_repeat-like_dom_sf"/>
</dbReference>
<organism evidence="6 7">
    <name type="scientific">Adineta ricciae</name>
    <name type="common">Rotifer</name>
    <dbReference type="NCBI Taxonomy" id="249248"/>
    <lineage>
        <taxon>Eukaryota</taxon>
        <taxon>Metazoa</taxon>
        <taxon>Spiralia</taxon>
        <taxon>Gnathifera</taxon>
        <taxon>Rotifera</taxon>
        <taxon>Eurotatoria</taxon>
        <taxon>Bdelloidea</taxon>
        <taxon>Adinetida</taxon>
        <taxon>Adinetidae</taxon>
        <taxon>Adineta</taxon>
    </lineage>
</organism>
<dbReference type="PRINTS" id="PR00320">
    <property type="entry name" value="GPROTEINBRPT"/>
</dbReference>
<dbReference type="PROSITE" id="PS50294">
    <property type="entry name" value="WD_REPEATS_REGION"/>
    <property type="match status" value="2"/>
</dbReference>
<dbReference type="GO" id="GO:0006364">
    <property type="term" value="P:rRNA processing"/>
    <property type="evidence" value="ECO:0007669"/>
    <property type="project" value="InterPro"/>
</dbReference>
<dbReference type="InterPro" id="IPR019775">
    <property type="entry name" value="WD40_repeat_CS"/>
</dbReference>